<keyword evidence="4" id="KW-1185">Reference proteome</keyword>
<evidence type="ECO:0000313" key="3">
    <source>
        <dbReference type="EMBL" id="WOL10078.1"/>
    </source>
</evidence>
<feature type="domain" description="RNase H type-1" evidence="1">
    <location>
        <begin position="661"/>
        <end position="734"/>
    </location>
</feature>
<reference evidence="3 4" key="1">
    <citation type="submission" date="2023-10" db="EMBL/GenBank/DDBJ databases">
        <title>Chromosome-scale genome assembly provides insights into flower coloration mechanisms of Canna indica.</title>
        <authorList>
            <person name="Li C."/>
        </authorList>
    </citation>
    <scope>NUCLEOTIDE SEQUENCE [LARGE SCALE GENOMIC DNA]</scope>
    <source>
        <tissue evidence="3">Flower</tissue>
    </source>
</reference>
<dbReference type="Pfam" id="PF13966">
    <property type="entry name" value="zf-RVT"/>
    <property type="match status" value="1"/>
</dbReference>
<organism evidence="3 4">
    <name type="scientific">Canna indica</name>
    <name type="common">Indian-shot</name>
    <dbReference type="NCBI Taxonomy" id="4628"/>
    <lineage>
        <taxon>Eukaryota</taxon>
        <taxon>Viridiplantae</taxon>
        <taxon>Streptophyta</taxon>
        <taxon>Embryophyta</taxon>
        <taxon>Tracheophyta</taxon>
        <taxon>Spermatophyta</taxon>
        <taxon>Magnoliopsida</taxon>
        <taxon>Liliopsida</taxon>
        <taxon>Zingiberales</taxon>
        <taxon>Cannaceae</taxon>
        <taxon>Canna</taxon>
    </lineage>
</organism>
<dbReference type="InterPro" id="IPR040256">
    <property type="entry name" value="At4g02000-like"/>
</dbReference>
<dbReference type="GO" id="GO:0003676">
    <property type="term" value="F:nucleic acid binding"/>
    <property type="evidence" value="ECO:0007669"/>
    <property type="project" value="InterPro"/>
</dbReference>
<sequence length="848" mass="98498">MKEYISIVSVWIQMPGLPLKFLNQKILLQLAAVIGKPVKIDDFTLSGTRGKYARVCVLLDLKKPIEQGFWVEAKGSCFFQTVAYENLPNVCFNYERIEHKEEQCTVDIKIDTGNEVNSEQTKDDFLEDGIDPEASRHSVRKGGKLRKGAMKNSNIINVPIMFSNPKMKKKRFMEETSAMGNDGDPDKVGDIEKNLKDTENKLALLEKKEEQDTLSENELMLRRSLLNKRTALGRQRQIKWWSGSRKNWIEGGEKNTRYYHNVVKLRRQFNLIEELEVENKIVKDSNEVVGHMAKCWKVLTDIKGNGGLGIRDLKTMKKALNAKRILPLLNSNDSMWTSLLLNKYGKLHPWGGEKSKQISWNMRSVIKSMEALKEGFRMKVENGKKAEIWNDPWIGELPLNIWPTYINVVELEKFSMVSELMENEAWCMSIIEKCFSEILAQEIAAIQLNIDGIDRWIWVENWKGELTVKNAYFFLKNKEEKVKGLEIDWKKIWKIRCSERAKMFIWEMVWGKLPTSNWFAQFSGVEADKCYVCKEGIDDWKYIFFNCKFSSRYWELAEKALCIKFRFKDRWNEGKWLDETEGFESESAELILAFLSVSMWMIWKNRNKEKFEGKCWDLHEVLEKSTREVLEYNEVSSMMKSKGEVKSKDETNGIKAELILNCDAAWRGTKVARLGFILENCSEEVLLGGYGADLANNPLLAEAKAIFFGLDNVRKKGLKGLIVSSDCLSRFGACMSEAAKLKSGKQISPIIFYGSPHGAPIKKPSRLLRLLHEIHFDLKEENDFVSRKQVWATFPRQEEAIRFLKGHSQVKLFSYQDHLSGQRRFLVSTYSEFWRRYRDMDPKLDFKK</sequence>
<accession>A0AAQ3QI30</accession>
<dbReference type="Proteomes" id="UP001327560">
    <property type="component" value="Chromosome 6"/>
</dbReference>
<feature type="domain" description="Reverse transcriptase zinc-binding" evidence="2">
    <location>
        <begin position="467"/>
        <end position="554"/>
    </location>
</feature>
<dbReference type="GO" id="GO:0004523">
    <property type="term" value="F:RNA-DNA hybrid ribonuclease activity"/>
    <property type="evidence" value="ECO:0007669"/>
    <property type="project" value="InterPro"/>
</dbReference>
<dbReference type="CDD" id="cd06222">
    <property type="entry name" value="RNase_H_like"/>
    <property type="match status" value="1"/>
</dbReference>
<evidence type="ECO:0000313" key="4">
    <source>
        <dbReference type="Proteomes" id="UP001327560"/>
    </source>
</evidence>
<dbReference type="EMBL" id="CP136895">
    <property type="protein sequence ID" value="WOL10078.1"/>
    <property type="molecule type" value="Genomic_DNA"/>
</dbReference>
<protein>
    <submittedName>
        <fullName evidence="3">DNA-directed primase/polymerase protein isoform X6</fullName>
    </submittedName>
</protein>
<proteinExistence type="predicted"/>
<dbReference type="Pfam" id="PF13456">
    <property type="entry name" value="RVT_3"/>
    <property type="match status" value="1"/>
</dbReference>
<dbReference type="InterPro" id="IPR002156">
    <property type="entry name" value="RNaseH_domain"/>
</dbReference>
<evidence type="ECO:0000259" key="1">
    <source>
        <dbReference type="Pfam" id="PF13456"/>
    </source>
</evidence>
<dbReference type="PANTHER" id="PTHR31286">
    <property type="entry name" value="GLYCINE-RICH CELL WALL STRUCTURAL PROTEIN 1.8-LIKE"/>
    <property type="match status" value="1"/>
</dbReference>
<evidence type="ECO:0000259" key="2">
    <source>
        <dbReference type="Pfam" id="PF13966"/>
    </source>
</evidence>
<gene>
    <name evidence="3" type="ORF">Cni_G18832</name>
</gene>
<dbReference type="InterPro" id="IPR044730">
    <property type="entry name" value="RNase_H-like_dom_plant"/>
</dbReference>
<name>A0AAQ3QI30_9LILI</name>
<dbReference type="AlphaFoldDB" id="A0AAQ3QI30"/>
<dbReference type="InterPro" id="IPR026960">
    <property type="entry name" value="RVT-Znf"/>
</dbReference>
<dbReference type="PANTHER" id="PTHR31286:SF99">
    <property type="entry name" value="DUF4283 DOMAIN-CONTAINING PROTEIN"/>
    <property type="match status" value="1"/>
</dbReference>